<name>A0A562ITA0_9ACTN</name>
<reference evidence="2 3" key="1">
    <citation type="submission" date="2019-07" db="EMBL/GenBank/DDBJ databases">
        <title>R&amp;d 2014.</title>
        <authorList>
            <person name="Klenk H.-P."/>
        </authorList>
    </citation>
    <scope>NUCLEOTIDE SEQUENCE [LARGE SCALE GENOMIC DNA]</scope>
    <source>
        <strain evidence="2 3">DSM 45764</strain>
    </source>
</reference>
<keyword evidence="3" id="KW-1185">Reference proteome</keyword>
<evidence type="ECO:0000313" key="2">
    <source>
        <dbReference type="EMBL" id="TWH74122.1"/>
    </source>
</evidence>
<gene>
    <name evidence="2" type="ORF">JD78_02657</name>
</gene>
<comment type="caution">
    <text evidence="2">The sequence shown here is derived from an EMBL/GenBank/DDBJ whole genome shotgun (WGS) entry which is preliminary data.</text>
</comment>
<proteinExistence type="predicted"/>
<evidence type="ECO:0008006" key="4">
    <source>
        <dbReference type="Google" id="ProtNLM"/>
    </source>
</evidence>
<dbReference type="RefSeq" id="WP_153361771.1">
    <property type="nucleotide sequence ID" value="NZ_ML762516.1"/>
</dbReference>
<protein>
    <recommendedName>
        <fullName evidence="4">Serine/threonine protein kinase</fullName>
    </recommendedName>
</protein>
<feature type="region of interest" description="Disordered" evidence="1">
    <location>
        <begin position="30"/>
        <end position="60"/>
    </location>
</feature>
<dbReference type="EMBL" id="VLKF01000001">
    <property type="protein sequence ID" value="TWH74122.1"/>
    <property type="molecule type" value="Genomic_DNA"/>
</dbReference>
<evidence type="ECO:0000256" key="1">
    <source>
        <dbReference type="SAM" id="MobiDB-lite"/>
    </source>
</evidence>
<dbReference type="AlphaFoldDB" id="A0A562ITA0"/>
<dbReference type="OrthoDB" id="5195851at2"/>
<feature type="compositionally biased region" description="Low complexity" evidence="1">
    <location>
        <begin position="30"/>
        <end position="47"/>
    </location>
</feature>
<sequence>MVITAAAVVALLAGLAVGLVLWLGSDGDEPSTSLAAPSTDASTSASRPAPPSTAPDTGGFTAAPSVGIEEFLATLPADFTDCGEADLIGDGDVAAAACGPASSRPGPTDATFLRYPDVDTLDDVFAADVTGLGLEEWGAATDCTEDGYGEWVRGDAVGGLLACGLTDGTAFVYWTDDEFLTEGVVSAPGESQDDVVALYEWWVENSDFVG</sequence>
<evidence type="ECO:0000313" key="3">
    <source>
        <dbReference type="Proteomes" id="UP000321490"/>
    </source>
</evidence>
<organism evidence="2 3">
    <name type="scientific">Modestobacter roseus</name>
    <dbReference type="NCBI Taxonomy" id="1181884"/>
    <lineage>
        <taxon>Bacteria</taxon>
        <taxon>Bacillati</taxon>
        <taxon>Actinomycetota</taxon>
        <taxon>Actinomycetes</taxon>
        <taxon>Geodermatophilales</taxon>
        <taxon>Geodermatophilaceae</taxon>
        <taxon>Modestobacter</taxon>
    </lineage>
</organism>
<accession>A0A562ITA0</accession>
<dbReference type="Proteomes" id="UP000321490">
    <property type="component" value="Unassembled WGS sequence"/>
</dbReference>